<feature type="transmembrane region" description="Helical" evidence="1">
    <location>
        <begin position="94"/>
        <end position="113"/>
    </location>
</feature>
<dbReference type="eggNOG" id="ENOG5034BBS">
    <property type="taxonomic scope" value="Bacteria"/>
</dbReference>
<sequence length="123" mass="13962">MDYRIKKTLWILLAALIIFPVVILLTGDLSSIGKGLLHGLLTLVFLVMVFSVWSSLRPITWKKVGLTILWAVVFYFGLPIAIQLVSGFPIVLKGIAHLLVIILFIAAFLWIWYDERKAPHYRG</sequence>
<dbReference type="AlphaFoldDB" id="K9EUX8"/>
<dbReference type="HOGENOM" id="CLU_2010437_0_0_9"/>
<evidence type="ECO:0000256" key="1">
    <source>
        <dbReference type="SAM" id="Phobius"/>
    </source>
</evidence>
<name>K9EUX8_9LACT</name>
<keyword evidence="3" id="KW-1185">Reference proteome</keyword>
<evidence type="ECO:0000313" key="2">
    <source>
        <dbReference type="EMBL" id="EKU93005.1"/>
    </source>
</evidence>
<keyword evidence="1" id="KW-0472">Membrane</keyword>
<protein>
    <submittedName>
        <fullName evidence="2">Uncharacterized protein</fullName>
    </submittedName>
</protein>
<keyword evidence="1" id="KW-1133">Transmembrane helix</keyword>
<evidence type="ECO:0000313" key="3">
    <source>
        <dbReference type="Proteomes" id="UP000009875"/>
    </source>
</evidence>
<comment type="caution">
    <text evidence="2">The sequence shown here is derived from an EMBL/GenBank/DDBJ whole genome shotgun (WGS) entry which is preliminary data.</text>
</comment>
<accession>K9EUX8</accession>
<dbReference type="RefSeq" id="WP_003778974.1">
    <property type="nucleotide sequence ID" value="NZ_JH992961.1"/>
</dbReference>
<dbReference type="Proteomes" id="UP000009875">
    <property type="component" value="Unassembled WGS sequence"/>
</dbReference>
<organism evidence="2 3">
    <name type="scientific">Alloiococcus otitis ATCC 51267</name>
    <dbReference type="NCBI Taxonomy" id="883081"/>
    <lineage>
        <taxon>Bacteria</taxon>
        <taxon>Bacillati</taxon>
        <taxon>Bacillota</taxon>
        <taxon>Bacilli</taxon>
        <taxon>Lactobacillales</taxon>
        <taxon>Carnobacteriaceae</taxon>
        <taxon>Alloiococcus</taxon>
    </lineage>
</organism>
<feature type="transmembrane region" description="Helical" evidence="1">
    <location>
        <begin position="35"/>
        <end position="56"/>
    </location>
</feature>
<reference evidence="2 3" key="1">
    <citation type="submission" date="2012-09" db="EMBL/GenBank/DDBJ databases">
        <title>The Genome Sequence of Alloiococcus otitis ATCC 51267.</title>
        <authorList>
            <consortium name="The Broad Institute Genome Sequencing Platform"/>
            <person name="Earl A."/>
            <person name="Ward D."/>
            <person name="Feldgarden M."/>
            <person name="Gevers D."/>
            <person name="Huys G."/>
            <person name="Walker B."/>
            <person name="Young S.K."/>
            <person name="Zeng Q."/>
            <person name="Gargeya S."/>
            <person name="Fitzgerald M."/>
            <person name="Haas B."/>
            <person name="Abouelleil A."/>
            <person name="Alvarado L."/>
            <person name="Arachchi H.M."/>
            <person name="Berlin A.M."/>
            <person name="Chapman S.B."/>
            <person name="Goldberg J."/>
            <person name="Griggs A."/>
            <person name="Gujja S."/>
            <person name="Hansen M."/>
            <person name="Howarth C."/>
            <person name="Imamovic A."/>
            <person name="Larimer J."/>
            <person name="McCowen C."/>
            <person name="Montmayeur A."/>
            <person name="Murphy C."/>
            <person name="Neiman D."/>
            <person name="Pearson M."/>
            <person name="Priest M."/>
            <person name="Roberts A."/>
            <person name="Saif S."/>
            <person name="Shea T."/>
            <person name="Sisk P."/>
            <person name="Sykes S."/>
            <person name="Wortman J."/>
            <person name="Nusbaum C."/>
            <person name="Birren B."/>
        </authorList>
    </citation>
    <scope>NUCLEOTIDE SEQUENCE [LARGE SCALE GENOMIC DNA]</scope>
    <source>
        <strain evidence="2 3">ATCC 51267</strain>
    </source>
</reference>
<feature type="transmembrane region" description="Helical" evidence="1">
    <location>
        <begin position="68"/>
        <end position="88"/>
    </location>
</feature>
<proteinExistence type="predicted"/>
<gene>
    <name evidence="2" type="ORF">HMPREF9698_01311</name>
</gene>
<dbReference type="EMBL" id="AGXA01000029">
    <property type="protein sequence ID" value="EKU93005.1"/>
    <property type="molecule type" value="Genomic_DNA"/>
</dbReference>
<keyword evidence="1" id="KW-0812">Transmembrane</keyword>
<dbReference type="OrthoDB" id="111284at2"/>
<feature type="transmembrane region" description="Helical" evidence="1">
    <location>
        <begin position="9"/>
        <end position="29"/>
    </location>
</feature>